<reference evidence="1 2" key="1">
    <citation type="journal article" date="2019" name="Int. J. Syst. Evol. Microbiol.">
        <title>Lactobacillus salitolerans sp. nov., a novel lactic acid bacterium isolated from spent mushroom substrates.</title>
        <authorList>
            <person name="Tohno M."/>
            <person name="Tanizawa Y."/>
            <person name="Kojima Y."/>
            <person name="Sakamoto M."/>
            <person name="Nakamura Y."/>
            <person name="Ohkuma M."/>
            <person name="Kobayashi H."/>
        </authorList>
    </citation>
    <scope>NUCLEOTIDE SEQUENCE [LARGE SCALE GENOMIC DNA]</scope>
    <source>
        <strain evidence="1 2">YK43</strain>
    </source>
</reference>
<dbReference type="AlphaFoldDB" id="A0A401ISZ6"/>
<keyword evidence="2" id="KW-1185">Reference proteome</keyword>
<comment type="caution">
    <text evidence="1">The sequence shown here is derived from an EMBL/GenBank/DDBJ whole genome shotgun (WGS) entry which is preliminary data.</text>
</comment>
<evidence type="ECO:0000313" key="1">
    <source>
        <dbReference type="EMBL" id="GBG94644.1"/>
    </source>
</evidence>
<dbReference type="OrthoDB" id="2327026at2"/>
<gene>
    <name evidence="1" type="ORF">LFYK43_11030</name>
</gene>
<evidence type="ECO:0000313" key="2">
    <source>
        <dbReference type="Proteomes" id="UP000286848"/>
    </source>
</evidence>
<proteinExistence type="predicted"/>
<sequence length="102" mass="11361">MRFNNNVKFYSEVAEHYDPEVGHYVGGEELVAELIANVTDLGTNRSAQLFGNVDTRAQVIRLACPVGAVWSYCTIDDSSTQYVQTTVRDPLKAHTLIVGERK</sequence>
<accession>A0A401ISZ6</accession>
<name>A0A401ISZ6_9LACO</name>
<organism evidence="1 2">
    <name type="scientific">Ligilactobacillus salitolerans</name>
    <dbReference type="NCBI Taxonomy" id="1808352"/>
    <lineage>
        <taxon>Bacteria</taxon>
        <taxon>Bacillati</taxon>
        <taxon>Bacillota</taxon>
        <taxon>Bacilli</taxon>
        <taxon>Lactobacillales</taxon>
        <taxon>Lactobacillaceae</taxon>
        <taxon>Ligilactobacillus</taxon>
    </lineage>
</organism>
<protein>
    <submittedName>
        <fullName evidence="1">Uncharacterized protein</fullName>
    </submittedName>
</protein>
<dbReference type="RefSeq" id="WP_124976302.1">
    <property type="nucleotide sequence ID" value="NZ_BFFP01000015.1"/>
</dbReference>
<dbReference type="EMBL" id="BFFP01000015">
    <property type="protein sequence ID" value="GBG94644.1"/>
    <property type="molecule type" value="Genomic_DNA"/>
</dbReference>
<dbReference type="Proteomes" id="UP000286848">
    <property type="component" value="Unassembled WGS sequence"/>
</dbReference>